<keyword evidence="6" id="KW-1133">Transmembrane helix</keyword>
<accession>A0A251Q905</accession>
<evidence type="ECO:0000256" key="2">
    <source>
        <dbReference type="ARBA" id="ARBA00023157"/>
    </source>
</evidence>
<dbReference type="GO" id="GO:0005886">
    <property type="term" value="C:plasma membrane"/>
    <property type="evidence" value="ECO:0000318"/>
    <property type="project" value="GO_Central"/>
</dbReference>
<keyword evidence="6" id="KW-0472">Membrane</keyword>
<dbReference type="Pfam" id="PF02298">
    <property type="entry name" value="Cu_bind_like"/>
    <property type="match status" value="1"/>
</dbReference>
<gene>
    <name evidence="8" type="ORF">PRUPE_3G261800</name>
</gene>
<dbReference type="eggNOG" id="ENOG502S139">
    <property type="taxonomic scope" value="Eukaryota"/>
</dbReference>
<dbReference type="Proteomes" id="UP000006882">
    <property type="component" value="Chromosome G3"/>
</dbReference>
<keyword evidence="9" id="KW-1185">Reference proteome</keyword>
<evidence type="ECO:0000256" key="5">
    <source>
        <dbReference type="ARBA" id="ARBA00037626"/>
    </source>
</evidence>
<protein>
    <recommendedName>
        <fullName evidence="7">Phytocyanin domain-containing protein</fullName>
    </recommendedName>
</protein>
<dbReference type="InterPro" id="IPR039391">
    <property type="entry name" value="Phytocyanin-like"/>
</dbReference>
<dbReference type="InterPro" id="IPR008972">
    <property type="entry name" value="Cupredoxin"/>
</dbReference>
<dbReference type="PANTHER" id="PTHR33021:SF547">
    <property type="entry name" value="OS03G0758500 PROTEIN"/>
    <property type="match status" value="1"/>
</dbReference>
<dbReference type="Gene3D" id="2.60.40.420">
    <property type="entry name" value="Cupredoxins - blue copper proteins"/>
    <property type="match status" value="1"/>
</dbReference>
<dbReference type="PROSITE" id="PS51485">
    <property type="entry name" value="PHYTOCYANIN"/>
    <property type="match status" value="1"/>
</dbReference>
<reference evidence="8 9" key="1">
    <citation type="journal article" date="2013" name="Nat. Genet.">
        <title>The high-quality draft genome of peach (Prunus persica) identifies unique patterns of genetic diversity, domestication and genome evolution.</title>
        <authorList>
            <consortium name="International Peach Genome Initiative"/>
            <person name="Verde I."/>
            <person name="Abbott A.G."/>
            <person name="Scalabrin S."/>
            <person name="Jung S."/>
            <person name="Shu S."/>
            <person name="Marroni F."/>
            <person name="Zhebentyayeva T."/>
            <person name="Dettori M.T."/>
            <person name="Grimwood J."/>
            <person name="Cattonaro F."/>
            <person name="Zuccolo A."/>
            <person name="Rossini L."/>
            <person name="Jenkins J."/>
            <person name="Vendramin E."/>
            <person name="Meisel L.A."/>
            <person name="Decroocq V."/>
            <person name="Sosinski B."/>
            <person name="Prochnik S."/>
            <person name="Mitros T."/>
            <person name="Policriti A."/>
            <person name="Cipriani G."/>
            <person name="Dondini L."/>
            <person name="Ficklin S."/>
            <person name="Goodstein D.M."/>
            <person name="Xuan P."/>
            <person name="Del Fabbro C."/>
            <person name="Aramini V."/>
            <person name="Copetti D."/>
            <person name="Gonzalez S."/>
            <person name="Horner D.S."/>
            <person name="Falchi R."/>
            <person name="Lucas S."/>
            <person name="Mica E."/>
            <person name="Maldonado J."/>
            <person name="Lazzari B."/>
            <person name="Bielenberg D."/>
            <person name="Pirona R."/>
            <person name="Miculan M."/>
            <person name="Barakat A."/>
            <person name="Testolin R."/>
            <person name="Stella A."/>
            <person name="Tartarini S."/>
            <person name="Tonutti P."/>
            <person name="Arus P."/>
            <person name="Orellana A."/>
            <person name="Wells C."/>
            <person name="Main D."/>
            <person name="Vizzotto G."/>
            <person name="Silva H."/>
            <person name="Salamini F."/>
            <person name="Schmutz J."/>
            <person name="Morgante M."/>
            <person name="Rokhsar D.S."/>
        </authorList>
    </citation>
    <scope>NUCLEOTIDE SEQUENCE [LARGE SCALE GENOMIC DNA]</scope>
    <source>
        <strain evidence="9">cv. Nemared</strain>
    </source>
</reference>
<dbReference type="SUPFAM" id="SSF49503">
    <property type="entry name" value="Cupredoxins"/>
    <property type="match status" value="1"/>
</dbReference>
<evidence type="ECO:0000256" key="6">
    <source>
        <dbReference type="SAM" id="Phobius"/>
    </source>
</evidence>
<evidence type="ECO:0000259" key="7">
    <source>
        <dbReference type="PROSITE" id="PS51485"/>
    </source>
</evidence>
<dbReference type="GO" id="GO:0009055">
    <property type="term" value="F:electron transfer activity"/>
    <property type="evidence" value="ECO:0007669"/>
    <property type="project" value="InterPro"/>
</dbReference>
<feature type="transmembrane region" description="Helical" evidence="6">
    <location>
        <begin position="12"/>
        <end position="32"/>
    </location>
</feature>
<dbReference type="SMR" id="A0A251Q905"/>
<dbReference type="EMBL" id="CM007653">
    <property type="protein sequence ID" value="ONI19145.1"/>
    <property type="molecule type" value="Genomic_DNA"/>
</dbReference>
<dbReference type="PANTHER" id="PTHR33021">
    <property type="entry name" value="BLUE COPPER PROTEIN"/>
    <property type="match status" value="1"/>
</dbReference>
<evidence type="ECO:0000256" key="3">
    <source>
        <dbReference type="ARBA" id="ARBA00023180"/>
    </source>
</evidence>
<dbReference type="AlphaFoldDB" id="A0A251Q905"/>
<keyword evidence="6" id="KW-0812">Transmembrane</keyword>
<comment type="function">
    <text evidence="5">May act as a carbohydrate transporter.</text>
</comment>
<dbReference type="Gramene" id="ONI19145">
    <property type="protein sequence ID" value="ONI19145"/>
    <property type="gene ID" value="PRUPE_3G261800"/>
</dbReference>
<keyword evidence="2" id="KW-1015">Disulfide bond</keyword>
<dbReference type="OrthoDB" id="676939at2759"/>
<proteinExistence type="inferred from homology"/>
<evidence type="ECO:0000313" key="8">
    <source>
        <dbReference type="EMBL" id="ONI19145.1"/>
    </source>
</evidence>
<organism evidence="8 9">
    <name type="scientific">Prunus persica</name>
    <name type="common">Peach</name>
    <name type="synonym">Amygdalus persica</name>
    <dbReference type="NCBI Taxonomy" id="3760"/>
    <lineage>
        <taxon>Eukaryota</taxon>
        <taxon>Viridiplantae</taxon>
        <taxon>Streptophyta</taxon>
        <taxon>Embryophyta</taxon>
        <taxon>Tracheophyta</taxon>
        <taxon>Spermatophyta</taxon>
        <taxon>Magnoliopsida</taxon>
        <taxon>eudicotyledons</taxon>
        <taxon>Gunneridae</taxon>
        <taxon>Pentapetalae</taxon>
        <taxon>rosids</taxon>
        <taxon>fabids</taxon>
        <taxon>Rosales</taxon>
        <taxon>Rosaceae</taxon>
        <taxon>Amygdaloideae</taxon>
        <taxon>Amygdaleae</taxon>
        <taxon>Prunus</taxon>
    </lineage>
</organism>
<evidence type="ECO:0000313" key="9">
    <source>
        <dbReference type="Proteomes" id="UP000006882"/>
    </source>
</evidence>
<evidence type="ECO:0000256" key="4">
    <source>
        <dbReference type="ARBA" id="ARBA00035011"/>
    </source>
</evidence>
<evidence type="ECO:0000256" key="1">
    <source>
        <dbReference type="ARBA" id="ARBA00022729"/>
    </source>
</evidence>
<name>A0A251Q905_PRUPE</name>
<sequence length="191" mass="21483">MKMVMRSNYSCRLAGFRWTAVVITAITVGWLMTSANGVLHKVGGAQGWNQNVNYTEWSANENFYVGEWLLFNFDKRYYNVLEVNKSSFESCNDQGFMKNITRGGRDVYQLTEDRPYYFLSGGGYCFHGMRLALVALQDQQQLPPAPALAPSTNAASPNSLPSAKMFIFLSATVISLGLHLMWDVDLCKSYV</sequence>
<keyword evidence="3" id="KW-0325">Glycoprotein</keyword>
<feature type="domain" description="Phytocyanin" evidence="7">
    <location>
        <begin position="38"/>
        <end position="137"/>
    </location>
</feature>
<dbReference type="InterPro" id="IPR003245">
    <property type="entry name" value="Phytocyanin_dom"/>
</dbReference>
<comment type="similarity">
    <text evidence="4">Belongs to the early nodulin-like (ENODL) family.</text>
</comment>
<dbReference type="FunFam" id="2.60.40.420:FF:000018">
    <property type="entry name" value="Lamin-like protein"/>
    <property type="match status" value="1"/>
</dbReference>
<keyword evidence="1" id="KW-0732">Signal</keyword>